<dbReference type="Gene3D" id="1.20.120.450">
    <property type="entry name" value="dinb family like domain"/>
    <property type="match status" value="1"/>
</dbReference>
<dbReference type="InterPro" id="IPR024775">
    <property type="entry name" value="DinB-like"/>
</dbReference>
<dbReference type="InterPro" id="IPR034660">
    <property type="entry name" value="DinB/YfiT-like"/>
</dbReference>
<gene>
    <name evidence="3" type="ORF">EGM88_04705</name>
</gene>
<dbReference type="EMBL" id="RPFJ01000006">
    <property type="protein sequence ID" value="RPD98505.1"/>
    <property type="molecule type" value="Genomic_DNA"/>
</dbReference>
<keyword evidence="4" id="KW-1185">Reference proteome</keyword>
<feature type="domain" description="DinB-like" evidence="2">
    <location>
        <begin position="40"/>
        <end position="175"/>
    </location>
</feature>
<evidence type="ECO:0000313" key="3">
    <source>
        <dbReference type="EMBL" id="RPD98505.1"/>
    </source>
</evidence>
<accession>A0A3N4NS39</accession>
<feature type="signal peptide" evidence="1">
    <location>
        <begin position="1"/>
        <end position="21"/>
    </location>
</feature>
<evidence type="ECO:0000313" key="4">
    <source>
        <dbReference type="Proteomes" id="UP000270856"/>
    </source>
</evidence>
<evidence type="ECO:0000256" key="1">
    <source>
        <dbReference type="SAM" id="SignalP"/>
    </source>
</evidence>
<feature type="chain" id="PRO_5018150632" evidence="1">
    <location>
        <begin position="22"/>
        <end position="192"/>
    </location>
</feature>
<sequence length="192" mass="21877">MKKFSIYFTLGLLVMSTIAFVKFESKTTKPDNTKTYFKMLVESKSYTLQIAEAMPANKYSFKPTDSVRSFGEQMAHIATSSIFLIDLFVKGKPMPSQEDFATAATKELEVSTSKEACIQALKESYDLIINTYKNMSDDELNEFFIVPFDPEQPAFTKDKAFQFVNEHTAHHRGQALVSLRMQGIKAPNYKLY</sequence>
<reference evidence="3 4" key="1">
    <citation type="submission" date="2018-11" db="EMBL/GenBank/DDBJ databases">
        <title>Aureibaculum marinum gen. nov., sp. nov., a member of the family Flavobacteriaceae isolated from the Bohai Sea.</title>
        <authorList>
            <person name="Ji X."/>
        </authorList>
    </citation>
    <scope>NUCLEOTIDE SEQUENCE [LARGE SCALE GENOMIC DNA]</scope>
    <source>
        <strain evidence="3 4">BH-SD17</strain>
    </source>
</reference>
<organism evidence="3 4">
    <name type="scientific">Aureibaculum marinum</name>
    <dbReference type="NCBI Taxonomy" id="2487930"/>
    <lineage>
        <taxon>Bacteria</taxon>
        <taxon>Pseudomonadati</taxon>
        <taxon>Bacteroidota</taxon>
        <taxon>Flavobacteriia</taxon>
        <taxon>Flavobacteriales</taxon>
        <taxon>Flavobacteriaceae</taxon>
        <taxon>Aureibaculum</taxon>
    </lineage>
</organism>
<dbReference type="Proteomes" id="UP000270856">
    <property type="component" value="Unassembled WGS sequence"/>
</dbReference>
<proteinExistence type="predicted"/>
<name>A0A3N4NS39_9FLAO</name>
<dbReference type="Pfam" id="PF12867">
    <property type="entry name" value="DinB_2"/>
    <property type="match status" value="1"/>
</dbReference>
<dbReference type="AlphaFoldDB" id="A0A3N4NS39"/>
<dbReference type="RefSeq" id="WP_123896821.1">
    <property type="nucleotide sequence ID" value="NZ_RPFJ01000006.1"/>
</dbReference>
<dbReference type="SUPFAM" id="SSF109854">
    <property type="entry name" value="DinB/YfiT-like putative metalloenzymes"/>
    <property type="match status" value="1"/>
</dbReference>
<protein>
    <submittedName>
        <fullName evidence="3">DinB family protein</fullName>
    </submittedName>
</protein>
<dbReference type="OrthoDB" id="119432at2"/>
<keyword evidence="1" id="KW-0732">Signal</keyword>
<evidence type="ECO:0000259" key="2">
    <source>
        <dbReference type="Pfam" id="PF12867"/>
    </source>
</evidence>
<comment type="caution">
    <text evidence="3">The sequence shown here is derived from an EMBL/GenBank/DDBJ whole genome shotgun (WGS) entry which is preliminary data.</text>
</comment>